<protein>
    <submittedName>
        <fullName evidence="1">Uncharacterized protein</fullName>
    </submittedName>
</protein>
<gene>
    <name evidence="1" type="ORF">D9V37_17165</name>
</gene>
<organism evidence="1 2">
    <name type="scientific">Nocardioides mangrovicus</name>
    <dbReference type="NCBI Taxonomy" id="2478913"/>
    <lineage>
        <taxon>Bacteria</taxon>
        <taxon>Bacillati</taxon>
        <taxon>Actinomycetota</taxon>
        <taxon>Actinomycetes</taxon>
        <taxon>Propionibacteriales</taxon>
        <taxon>Nocardioidaceae</taxon>
        <taxon>Nocardioides</taxon>
    </lineage>
</organism>
<dbReference type="Proteomes" id="UP000281708">
    <property type="component" value="Unassembled WGS sequence"/>
</dbReference>
<reference evidence="1 2" key="1">
    <citation type="submission" date="2018-10" db="EMBL/GenBank/DDBJ databases">
        <title>Marmoricola sp. 4Q3S-7 whole genome shotgun sequence.</title>
        <authorList>
            <person name="Li F."/>
        </authorList>
    </citation>
    <scope>NUCLEOTIDE SEQUENCE [LARGE SCALE GENOMIC DNA]</scope>
    <source>
        <strain evidence="1 2">4Q3S-7</strain>
    </source>
</reference>
<proteinExistence type="predicted"/>
<name>A0A3L8NZW4_9ACTN</name>
<keyword evidence="2" id="KW-1185">Reference proteome</keyword>
<evidence type="ECO:0000313" key="2">
    <source>
        <dbReference type="Proteomes" id="UP000281708"/>
    </source>
</evidence>
<comment type="caution">
    <text evidence="1">The sequence shown here is derived from an EMBL/GenBank/DDBJ whole genome shotgun (WGS) entry which is preliminary data.</text>
</comment>
<evidence type="ECO:0000313" key="1">
    <source>
        <dbReference type="EMBL" id="RLV47849.1"/>
    </source>
</evidence>
<dbReference type="EMBL" id="RDBE01000010">
    <property type="protein sequence ID" value="RLV47849.1"/>
    <property type="molecule type" value="Genomic_DNA"/>
</dbReference>
<dbReference type="AlphaFoldDB" id="A0A3L8NZW4"/>
<sequence>MSNGESAGVDAATREELSTAGLLTADGEIHPLVADLALAMSRPLIELFVESASDRGQVTAHVVVGGDETIWYTDPWPGRDETVYTRDALPQLIWVLARLVGFRRSTPPPVSRPVAASFSTVGSLMAAFAAASEHTEWEDVRTVAIATLDDILGSMETDQREMWLAVLATLQATWRVTCVWGPDSRAHARGLAVWDCGPGGFWVRTTPAEPLHPEDIAADPDATFVPTSGGDLWQALSDLLPAKGELEAGAAASGALV</sequence>
<accession>A0A3L8NZW4</accession>